<feature type="region of interest" description="Disordered" evidence="1">
    <location>
        <begin position="297"/>
        <end position="380"/>
    </location>
</feature>
<evidence type="ECO:0000256" key="1">
    <source>
        <dbReference type="SAM" id="MobiDB-lite"/>
    </source>
</evidence>
<dbReference type="AlphaFoldDB" id="A0A7S1PHZ8"/>
<feature type="compositionally biased region" description="Low complexity" evidence="1">
    <location>
        <begin position="11"/>
        <end position="22"/>
    </location>
</feature>
<feature type="compositionally biased region" description="Polar residues" evidence="1">
    <location>
        <begin position="1"/>
        <end position="10"/>
    </location>
</feature>
<reference evidence="2" key="1">
    <citation type="submission" date="2021-01" db="EMBL/GenBank/DDBJ databases">
        <authorList>
            <person name="Corre E."/>
            <person name="Pelletier E."/>
            <person name="Niang G."/>
            <person name="Scheremetjew M."/>
            <person name="Finn R."/>
            <person name="Kale V."/>
            <person name="Holt S."/>
            <person name="Cochrane G."/>
            <person name="Meng A."/>
            <person name="Brown T."/>
            <person name="Cohen L."/>
        </authorList>
    </citation>
    <scope>NUCLEOTIDE SEQUENCE</scope>
    <source>
        <strain evidence="2">WS</strain>
    </source>
</reference>
<sequence>MTSPNNTEITNQQQEADEQPQWQNQMEEFTKTFPSLLFPTEWLNAQNQAFYSLYPRTETDPITGQTLSTQQPFPHDAFILSEHAKIWPLWDALDAEERTTEWRKRRDRCMVWLASSEKNLMKKDVLAKEKRAIRSVEKNRARMEKKLMTDEEKSAKKEEYKKLNGNVANGTENSKKRKRNDKSSDSAENPSKKKRKNNKQNGHAAAPASDDESIELNGNAGVSSDDEREYDLNRFRPEDMTEKFSNKRNKLSIKQKLSMVRQMQENPKAKEEMAIHAAVMKAEGKRDKLNPKVLKNQLKQMKHKKKKTKEQWEKRVQDEETTMKNAKQMKDLNRQLKRVRGRPGFEGGRHVLNSVANIKKILKGNTKGGKGKRGGGKRSK</sequence>
<feature type="region of interest" description="Disordered" evidence="1">
    <location>
        <begin position="1"/>
        <end position="22"/>
    </location>
</feature>
<organism evidence="2">
    <name type="scientific">Percolomonas cosmopolitus</name>
    <dbReference type="NCBI Taxonomy" id="63605"/>
    <lineage>
        <taxon>Eukaryota</taxon>
        <taxon>Discoba</taxon>
        <taxon>Heterolobosea</taxon>
        <taxon>Tetramitia</taxon>
        <taxon>Eutetramitia</taxon>
        <taxon>Percolomonadidae</taxon>
        <taxon>Percolomonas</taxon>
    </lineage>
</organism>
<gene>
    <name evidence="2" type="ORF">PCOS0759_LOCUS9241</name>
</gene>
<dbReference type="EMBL" id="HBGD01011218">
    <property type="protein sequence ID" value="CAD9085987.1"/>
    <property type="molecule type" value="Transcribed_RNA"/>
</dbReference>
<feature type="compositionally biased region" description="Basic and acidic residues" evidence="1">
    <location>
        <begin position="137"/>
        <end position="162"/>
    </location>
</feature>
<accession>A0A7S1PHZ8</accession>
<evidence type="ECO:0000313" key="2">
    <source>
        <dbReference type="EMBL" id="CAD9085987.1"/>
    </source>
</evidence>
<feature type="compositionally biased region" description="Basic residues" evidence="1">
    <location>
        <begin position="369"/>
        <end position="380"/>
    </location>
</feature>
<protein>
    <submittedName>
        <fullName evidence="2">Uncharacterized protein</fullName>
    </submittedName>
</protein>
<name>A0A7S1PHZ8_9EUKA</name>
<feature type="region of interest" description="Disordered" evidence="1">
    <location>
        <begin position="137"/>
        <end position="230"/>
    </location>
</feature>
<feature type="compositionally biased region" description="Basic and acidic residues" evidence="1">
    <location>
        <begin position="309"/>
        <end position="334"/>
    </location>
</feature>
<proteinExistence type="predicted"/>